<protein>
    <submittedName>
        <fullName evidence="1">Collagen binding domain-containing protein</fullName>
    </submittedName>
</protein>
<sequence length="181" mass="19834">MEEIRHQVAIAGSVTDAITQQRIADVGVEVVEQNLQIQTREDGSFYFIDLPDGQYTLKVSAPNLGSRYGTATVANITVKNENGRPIFDLQANVKLSPTRLVGQVKRSDNNQPIANALVQLCGSETQTLTNKEGRYVLSGIQASQPRVQVSVNGFVTQIQQVKEKLIAGQEQPVDFRLVPSN</sequence>
<accession>A0ABV4WY11</accession>
<organism evidence="1 2">
    <name type="scientific">Floridaenema aerugineum BLCC-F46</name>
    <dbReference type="NCBI Taxonomy" id="3153654"/>
    <lineage>
        <taxon>Bacteria</taxon>
        <taxon>Bacillati</taxon>
        <taxon>Cyanobacteriota</taxon>
        <taxon>Cyanophyceae</taxon>
        <taxon>Oscillatoriophycideae</taxon>
        <taxon>Aerosakkonematales</taxon>
        <taxon>Aerosakkonemataceae</taxon>
        <taxon>Floridanema</taxon>
        <taxon>Floridanema aerugineum</taxon>
    </lineage>
</organism>
<evidence type="ECO:0000313" key="1">
    <source>
        <dbReference type="EMBL" id="MFB2875400.1"/>
    </source>
</evidence>
<dbReference type="RefSeq" id="WP_413268566.1">
    <property type="nucleotide sequence ID" value="NZ_JBHFNQ010000007.1"/>
</dbReference>
<keyword evidence="1" id="KW-0176">Collagen</keyword>
<name>A0ABV4WY11_9CYAN</name>
<comment type="caution">
    <text evidence="1">The sequence shown here is derived from an EMBL/GenBank/DDBJ whole genome shotgun (WGS) entry which is preliminary data.</text>
</comment>
<keyword evidence="2" id="KW-1185">Reference proteome</keyword>
<dbReference type="Proteomes" id="UP001576774">
    <property type="component" value="Unassembled WGS sequence"/>
</dbReference>
<dbReference type="EMBL" id="JBHFNQ010000007">
    <property type="protein sequence ID" value="MFB2875400.1"/>
    <property type="molecule type" value="Genomic_DNA"/>
</dbReference>
<reference evidence="1 2" key="1">
    <citation type="submission" date="2024-09" db="EMBL/GenBank/DDBJ databases">
        <title>Floridaenema gen nov. (Aerosakkonemataceae, Aerosakkonematales ord. nov., Cyanobacteria) from benthic tropical and subtropical fresh waters, with the description of four new species.</title>
        <authorList>
            <person name="Moretto J.A."/>
            <person name="Berthold D.E."/>
            <person name="Lefler F.W."/>
            <person name="Huang I.-S."/>
            <person name="Laughinghouse H. IV."/>
        </authorList>
    </citation>
    <scope>NUCLEOTIDE SEQUENCE [LARGE SCALE GENOMIC DNA]</scope>
    <source>
        <strain evidence="1 2">BLCC-F46</strain>
    </source>
</reference>
<evidence type="ECO:0000313" key="2">
    <source>
        <dbReference type="Proteomes" id="UP001576774"/>
    </source>
</evidence>
<proteinExistence type="predicted"/>
<gene>
    <name evidence="1" type="ORF">ACE1CC_00760</name>
</gene>
<dbReference type="InterPro" id="IPR008969">
    <property type="entry name" value="CarboxyPept-like_regulatory"/>
</dbReference>
<dbReference type="SUPFAM" id="SSF49464">
    <property type="entry name" value="Carboxypeptidase regulatory domain-like"/>
    <property type="match status" value="2"/>
</dbReference>
<dbReference type="Pfam" id="PF13620">
    <property type="entry name" value="CarboxypepD_reg"/>
    <property type="match status" value="2"/>
</dbReference>
<dbReference type="Gene3D" id="2.60.40.1120">
    <property type="entry name" value="Carboxypeptidase-like, regulatory domain"/>
    <property type="match status" value="2"/>
</dbReference>